<reference evidence="3 4" key="1">
    <citation type="journal article" date="2016" name="J. Microbiol.">
        <title>Dankookia rubra gen. nov., sp. nov., an alphaproteobacterium isolated from sediment of a shallow stream.</title>
        <authorList>
            <person name="Kim W.H."/>
            <person name="Kim D.H."/>
            <person name="Kang K."/>
            <person name="Ahn T.Y."/>
        </authorList>
    </citation>
    <scope>NUCLEOTIDE SEQUENCE [LARGE SCALE GENOMIC DNA]</scope>
    <source>
        <strain evidence="3 4">JCM30602</strain>
    </source>
</reference>
<sequence>MRLGTILIVLRIAALLRMAPDQPASAQEFPQRTVTVIFPSAPGGTLDALARFFGQTMGPALGWPVVVENVSGAGGLVGLQCLARAEPDGHTIVFGNMGVLAAAIALNPGPASIRGTT</sequence>
<feature type="chain" id="PRO_5020947102" description="Tripartite tricarboxylate transporter substrate binding protein" evidence="2">
    <location>
        <begin position="27"/>
        <end position="117"/>
    </location>
</feature>
<dbReference type="Proteomes" id="UP000295096">
    <property type="component" value="Unassembled WGS sequence"/>
</dbReference>
<proteinExistence type="inferred from homology"/>
<keyword evidence="2" id="KW-0732">Signal</keyword>
<dbReference type="Pfam" id="PF03401">
    <property type="entry name" value="TctC"/>
    <property type="match status" value="1"/>
</dbReference>
<protein>
    <recommendedName>
        <fullName evidence="5">Tripartite tricarboxylate transporter substrate binding protein</fullName>
    </recommendedName>
</protein>
<dbReference type="EMBL" id="SMSJ01000008">
    <property type="protein sequence ID" value="TDH62935.1"/>
    <property type="molecule type" value="Genomic_DNA"/>
</dbReference>
<evidence type="ECO:0008006" key="5">
    <source>
        <dbReference type="Google" id="ProtNLM"/>
    </source>
</evidence>
<gene>
    <name evidence="3" type="ORF">E2C06_09645</name>
</gene>
<dbReference type="PANTHER" id="PTHR42928:SF5">
    <property type="entry name" value="BLR1237 PROTEIN"/>
    <property type="match status" value="1"/>
</dbReference>
<dbReference type="PANTHER" id="PTHR42928">
    <property type="entry name" value="TRICARBOXYLATE-BINDING PROTEIN"/>
    <property type="match status" value="1"/>
</dbReference>
<evidence type="ECO:0000256" key="1">
    <source>
        <dbReference type="ARBA" id="ARBA00006987"/>
    </source>
</evidence>
<accession>A0A4V3AAF1</accession>
<keyword evidence="4" id="KW-1185">Reference proteome</keyword>
<dbReference type="InterPro" id="IPR005064">
    <property type="entry name" value="BUG"/>
</dbReference>
<organism evidence="3 4">
    <name type="scientific">Dankookia rubra</name>
    <dbReference type="NCBI Taxonomy" id="1442381"/>
    <lineage>
        <taxon>Bacteria</taxon>
        <taxon>Pseudomonadati</taxon>
        <taxon>Pseudomonadota</taxon>
        <taxon>Alphaproteobacteria</taxon>
        <taxon>Acetobacterales</taxon>
        <taxon>Roseomonadaceae</taxon>
        <taxon>Dankookia</taxon>
    </lineage>
</organism>
<comment type="caution">
    <text evidence="3">The sequence shown here is derived from an EMBL/GenBank/DDBJ whole genome shotgun (WGS) entry which is preliminary data.</text>
</comment>
<dbReference type="OrthoDB" id="9780943at2"/>
<feature type="signal peptide" evidence="2">
    <location>
        <begin position="1"/>
        <end position="26"/>
    </location>
</feature>
<dbReference type="AlphaFoldDB" id="A0A4V3AAF1"/>
<dbReference type="Gene3D" id="3.40.190.150">
    <property type="entry name" value="Bordetella uptake gene, domain 1"/>
    <property type="match status" value="1"/>
</dbReference>
<name>A0A4V3AAF1_9PROT</name>
<dbReference type="InterPro" id="IPR042100">
    <property type="entry name" value="Bug_dom1"/>
</dbReference>
<comment type="similarity">
    <text evidence="1">Belongs to the UPF0065 (bug) family.</text>
</comment>
<evidence type="ECO:0000256" key="2">
    <source>
        <dbReference type="SAM" id="SignalP"/>
    </source>
</evidence>
<evidence type="ECO:0000313" key="3">
    <source>
        <dbReference type="EMBL" id="TDH62935.1"/>
    </source>
</evidence>
<evidence type="ECO:0000313" key="4">
    <source>
        <dbReference type="Proteomes" id="UP000295096"/>
    </source>
</evidence>
<dbReference type="RefSeq" id="WP_133288384.1">
    <property type="nucleotide sequence ID" value="NZ_SMSJ01000008.1"/>
</dbReference>